<proteinExistence type="predicted"/>
<evidence type="ECO:0000313" key="3">
    <source>
        <dbReference type="Proteomes" id="UP000232638"/>
    </source>
</evidence>
<evidence type="ECO:0000256" key="1">
    <source>
        <dbReference type="SAM" id="Coils"/>
    </source>
</evidence>
<keyword evidence="1" id="KW-0175">Coiled coil</keyword>
<evidence type="ECO:0000313" key="2">
    <source>
        <dbReference type="EMBL" id="AUB85188.1"/>
    </source>
</evidence>
<dbReference type="Pfam" id="PF03743">
    <property type="entry name" value="TrbI"/>
    <property type="match status" value="1"/>
</dbReference>
<dbReference type="CDD" id="cd16430">
    <property type="entry name" value="TraB"/>
    <property type="match status" value="1"/>
</dbReference>
<dbReference type="EMBL" id="CP020371">
    <property type="protein sequence ID" value="AUB85188.1"/>
    <property type="molecule type" value="Genomic_DNA"/>
</dbReference>
<protein>
    <recommendedName>
        <fullName evidence="4">Conjugal transfer protein TraB</fullName>
    </recommendedName>
</protein>
<dbReference type="InterPro" id="IPR005498">
    <property type="entry name" value="T4SS_VirB10/TraB/TrbI"/>
</dbReference>
<feature type="coiled-coil region" evidence="1">
    <location>
        <begin position="67"/>
        <end position="125"/>
    </location>
</feature>
<gene>
    <name evidence="2" type="ORF">THSYN_30180</name>
</gene>
<reference evidence="2 3" key="1">
    <citation type="submission" date="2017-03" db="EMBL/GenBank/DDBJ databases">
        <title>Complete genome sequence of Candidatus 'Thiodictyon syntrophicum' sp. nov. strain Cad16T, a photolithoautotroph purple sulfur bacterium isolated from an alpine meromictic lake.</title>
        <authorList>
            <person name="Luedin S.M."/>
            <person name="Pothier J.F."/>
            <person name="Danza F."/>
            <person name="Storelli N."/>
            <person name="Wittwer M."/>
            <person name="Tonolla M."/>
        </authorList>
    </citation>
    <scope>NUCLEOTIDE SEQUENCE [LARGE SCALE GENOMIC DNA]</scope>
    <source>
        <strain evidence="2 3">Cad16T</strain>
        <plasmid evidence="3">Plasmid pts417</plasmid>
    </source>
</reference>
<accession>A0A2K8UI09</accession>
<name>A0A2K8UI09_9GAMM</name>
<sequence length="433" mass="45104">MINLKTQWASLSPGVQRVVAWGAGASVLLVLAALAVQSAGPPTPKGSAQEKLVRNLLTDTDPRSLGIKGLAARLERMEHHVDDVKKALAKPPDKPDVPPVDPAVVEAQRVEMAQLKDQLESLRRQVETAKPVLPPVSLPAVRPPGRLAEPVIPPTSAPAAPVPTPPGERPLNQMFSPPTTKAPSPAVPGAHASGAGRALDIRVVSAPPPPAPPPGRPAAPAPGELFIPAGSILTGVLLNGLDAPTGQGARQQPTPALVRIKHDALLPNRFRADVKECFVIVGGFGDLGSERAYLRAETLTCVRTDGGVIEVPLDAYAVGEDGKVGIRGRLVSKQGALLAKALQAGFLTAFSKVFTQVPATAFSNGATSSQVQFQSMFTPQAAEAGFAGGVGGAMDKLAEYYMKMAENTFPVLEVDAGRGIELIINKGTSLKLK</sequence>
<dbReference type="KEGG" id="tsy:THSYN_30180"/>
<keyword evidence="2" id="KW-0614">Plasmid</keyword>
<organism evidence="2 3">
    <name type="scientific">Candidatus Thiodictyon syntrophicum</name>
    <dbReference type="NCBI Taxonomy" id="1166950"/>
    <lineage>
        <taxon>Bacteria</taxon>
        <taxon>Pseudomonadati</taxon>
        <taxon>Pseudomonadota</taxon>
        <taxon>Gammaproteobacteria</taxon>
        <taxon>Chromatiales</taxon>
        <taxon>Chromatiaceae</taxon>
        <taxon>Thiodictyon</taxon>
    </lineage>
</organism>
<dbReference type="RefSeq" id="WP_100922830.1">
    <property type="nucleotide sequence ID" value="NZ_CP020371.1"/>
</dbReference>
<dbReference type="OrthoDB" id="15544at2"/>
<dbReference type="AlphaFoldDB" id="A0A2K8UI09"/>
<evidence type="ECO:0008006" key="4">
    <source>
        <dbReference type="Google" id="ProtNLM"/>
    </source>
</evidence>
<dbReference type="Proteomes" id="UP000232638">
    <property type="component" value="Plasmid pTs417"/>
</dbReference>
<geneLocation type="plasmid" evidence="3">
    <name>pts417</name>
</geneLocation>
<keyword evidence="3" id="KW-1185">Reference proteome</keyword>